<feature type="transmembrane region" description="Helical" evidence="7">
    <location>
        <begin position="83"/>
        <end position="103"/>
    </location>
</feature>
<evidence type="ECO:0000256" key="4">
    <source>
        <dbReference type="ARBA" id="ARBA00022692"/>
    </source>
</evidence>
<evidence type="ECO:0000256" key="6">
    <source>
        <dbReference type="ARBA" id="ARBA00023136"/>
    </source>
</evidence>
<dbReference type="PROSITE" id="PS50850">
    <property type="entry name" value="MFS"/>
    <property type="match status" value="1"/>
</dbReference>
<feature type="transmembrane region" description="Helical" evidence="7">
    <location>
        <begin position="21"/>
        <end position="45"/>
    </location>
</feature>
<keyword evidence="6 7" id="KW-0472">Membrane</keyword>
<dbReference type="SUPFAM" id="SSF103473">
    <property type="entry name" value="MFS general substrate transporter"/>
    <property type="match status" value="1"/>
</dbReference>
<evidence type="ECO:0000256" key="2">
    <source>
        <dbReference type="ARBA" id="ARBA00022448"/>
    </source>
</evidence>
<keyword evidence="2" id="KW-0813">Transport</keyword>
<feature type="domain" description="Major facilitator superfamily (MFS) profile" evidence="8">
    <location>
        <begin position="20"/>
        <end position="395"/>
    </location>
</feature>
<keyword evidence="5 7" id="KW-1133">Transmembrane helix</keyword>
<feature type="transmembrane region" description="Helical" evidence="7">
    <location>
        <begin position="171"/>
        <end position="190"/>
    </location>
</feature>
<dbReference type="InterPro" id="IPR047200">
    <property type="entry name" value="MFS_YcaD-like"/>
</dbReference>
<comment type="subcellular location">
    <subcellularLocation>
        <location evidence="1">Cell membrane</location>
        <topology evidence="1">Multi-pass membrane protein</topology>
    </subcellularLocation>
</comment>
<feature type="transmembrane region" description="Helical" evidence="7">
    <location>
        <begin position="302"/>
        <end position="323"/>
    </location>
</feature>
<dbReference type="InterPro" id="IPR020846">
    <property type="entry name" value="MFS_dom"/>
</dbReference>
<keyword evidence="4 7" id="KW-0812">Transmembrane</keyword>
<evidence type="ECO:0000313" key="9">
    <source>
        <dbReference type="EMBL" id="KWV55673.1"/>
    </source>
</evidence>
<name>A0A109JV55_9HYPH</name>
<feature type="transmembrane region" description="Helical" evidence="7">
    <location>
        <begin position="278"/>
        <end position="296"/>
    </location>
</feature>
<dbReference type="Gene3D" id="1.20.1250.20">
    <property type="entry name" value="MFS general substrate transporter like domains"/>
    <property type="match status" value="2"/>
</dbReference>
<comment type="caution">
    <text evidence="9">The sequence shown here is derived from an EMBL/GenBank/DDBJ whole genome shotgun (WGS) entry which is preliminary data.</text>
</comment>
<evidence type="ECO:0000256" key="7">
    <source>
        <dbReference type="SAM" id="Phobius"/>
    </source>
</evidence>
<feature type="transmembrane region" description="Helical" evidence="7">
    <location>
        <begin position="51"/>
        <end position="71"/>
    </location>
</feature>
<evidence type="ECO:0000256" key="5">
    <source>
        <dbReference type="ARBA" id="ARBA00022989"/>
    </source>
</evidence>
<dbReference type="EMBL" id="LNCD01000051">
    <property type="protein sequence ID" value="KWV55673.1"/>
    <property type="molecule type" value="Genomic_DNA"/>
</dbReference>
<dbReference type="InterPro" id="IPR011701">
    <property type="entry name" value="MFS"/>
</dbReference>
<proteinExistence type="predicted"/>
<dbReference type="GO" id="GO:0022857">
    <property type="term" value="F:transmembrane transporter activity"/>
    <property type="evidence" value="ECO:0007669"/>
    <property type="project" value="InterPro"/>
</dbReference>
<dbReference type="PANTHER" id="PTHR23521">
    <property type="entry name" value="TRANSPORTER MFS SUPERFAMILY"/>
    <property type="match status" value="1"/>
</dbReference>
<feature type="transmembrane region" description="Helical" evidence="7">
    <location>
        <begin position="335"/>
        <end position="357"/>
    </location>
</feature>
<dbReference type="InterPro" id="IPR036259">
    <property type="entry name" value="MFS_trans_sf"/>
</dbReference>
<gene>
    <name evidence="9" type="ORF">AS026_37145</name>
</gene>
<protein>
    <recommendedName>
        <fullName evidence="8">Major facilitator superfamily (MFS) profile domain-containing protein</fullName>
    </recommendedName>
</protein>
<keyword evidence="3" id="KW-1003">Cell membrane</keyword>
<evidence type="ECO:0000256" key="3">
    <source>
        <dbReference type="ARBA" id="ARBA00022475"/>
    </source>
</evidence>
<reference evidence="9 10" key="1">
    <citation type="submission" date="2015-11" db="EMBL/GenBank/DDBJ databases">
        <title>Draft Genome Sequence of the Strain BR 10423 (Rhizobium sp.) isolated from nodules of Mimosa pudica.</title>
        <authorList>
            <person name="Barauna A.C."/>
            <person name="Zilli J.E."/>
            <person name="Simoes-Araujo J.L."/>
            <person name="Reis V.M."/>
            <person name="James E.K."/>
            <person name="Reis F.B.Jr."/>
            <person name="Rouws L.F."/>
            <person name="Passos S.R."/>
            <person name="Gois S.R."/>
        </authorList>
    </citation>
    <scope>NUCLEOTIDE SEQUENCE [LARGE SCALE GENOMIC DNA]</scope>
    <source>
        <strain evidence="9 10">BR10423</strain>
    </source>
</reference>
<feature type="transmembrane region" description="Helical" evidence="7">
    <location>
        <begin position="115"/>
        <end position="132"/>
    </location>
</feature>
<accession>A0A109JV55</accession>
<evidence type="ECO:0000259" key="8">
    <source>
        <dbReference type="PROSITE" id="PS50850"/>
    </source>
</evidence>
<dbReference type="PANTHER" id="PTHR23521:SF2">
    <property type="entry name" value="TRANSPORTER MFS SUPERFAMILY"/>
    <property type="match status" value="1"/>
</dbReference>
<dbReference type="OrthoDB" id="9797524at2"/>
<keyword evidence="10" id="KW-1185">Reference proteome</keyword>
<feature type="transmembrane region" description="Helical" evidence="7">
    <location>
        <begin position="248"/>
        <end position="266"/>
    </location>
</feature>
<dbReference type="CDD" id="cd17477">
    <property type="entry name" value="MFS_YcaD_like"/>
    <property type="match status" value="1"/>
</dbReference>
<evidence type="ECO:0000313" key="10">
    <source>
        <dbReference type="Proteomes" id="UP000068164"/>
    </source>
</evidence>
<evidence type="ECO:0000256" key="1">
    <source>
        <dbReference type="ARBA" id="ARBA00004651"/>
    </source>
</evidence>
<dbReference type="Pfam" id="PF07690">
    <property type="entry name" value="MFS_1"/>
    <property type="match status" value="1"/>
</dbReference>
<dbReference type="Proteomes" id="UP000068164">
    <property type="component" value="Unassembled WGS sequence"/>
</dbReference>
<feature type="transmembrane region" description="Helical" evidence="7">
    <location>
        <begin position="144"/>
        <end position="165"/>
    </location>
</feature>
<organism evidence="9 10">
    <name type="scientific">Rhizobium altiplani</name>
    <dbReference type="NCBI Taxonomy" id="1864509"/>
    <lineage>
        <taxon>Bacteria</taxon>
        <taxon>Pseudomonadati</taxon>
        <taxon>Pseudomonadota</taxon>
        <taxon>Alphaproteobacteria</taxon>
        <taxon>Hyphomicrobiales</taxon>
        <taxon>Rhizobiaceae</taxon>
        <taxon>Rhizobium/Agrobacterium group</taxon>
        <taxon>Rhizobium</taxon>
    </lineage>
</organism>
<dbReference type="RefSeq" id="WP_062369648.1">
    <property type="nucleotide sequence ID" value="NZ_LNCD01000051.1"/>
</dbReference>
<feature type="transmembrane region" description="Helical" evidence="7">
    <location>
        <begin position="369"/>
        <end position="390"/>
    </location>
</feature>
<dbReference type="AlphaFoldDB" id="A0A109JV55"/>
<sequence length="395" mass="41548">MSQPRTGTTPGDVEEIHWPSLVAAISSISAVGIAIGLGLPLLSIILEKRGIPSTLIGLNTAMAGVAAMAAAPITTKLAHKYGVAPTMIWAVVISAISALGFYYAQDFWMWFPLRFAFHGATTTLFILSEFWINAASPPSKRGFVLGIYATVLSLGFAGGPLLFSILGSEGVLPFAVGAGAVLLAAIPIYIARYESPVLEEKPELHFMRYVFLVPTATAAVFIFGAVEAGGLALFPIYAVRASFTESQAALLLTVMGIGNVIFQIPVGLLSDRMKDKRPLLAAMAFMGLIGSLMLPVLVHSWILMATVLLFWGGCVAGLYTVGLSHLGSRLTGSDLAAANAAFVFCYAVGTVAGPQVIGAAIDVAGNNGFAWAIAGFFGLYALLSSIRLLFLRKRA</sequence>
<feature type="transmembrane region" description="Helical" evidence="7">
    <location>
        <begin position="211"/>
        <end position="236"/>
    </location>
</feature>
<dbReference type="GO" id="GO:0005886">
    <property type="term" value="C:plasma membrane"/>
    <property type="evidence" value="ECO:0007669"/>
    <property type="project" value="UniProtKB-SubCell"/>
</dbReference>